<dbReference type="AlphaFoldDB" id="A0A453APR5"/>
<dbReference type="Proteomes" id="UP000015105">
    <property type="component" value="Chromosome 2D"/>
</dbReference>
<feature type="chain" id="PRO_5019585643" evidence="1">
    <location>
        <begin position="25"/>
        <end position="65"/>
    </location>
</feature>
<reference evidence="2" key="4">
    <citation type="submission" date="2019-03" db="UniProtKB">
        <authorList>
            <consortium name="EnsemblPlants"/>
        </authorList>
    </citation>
    <scope>IDENTIFICATION</scope>
</reference>
<reference evidence="3" key="1">
    <citation type="journal article" date="2014" name="Science">
        <title>Ancient hybridizations among the ancestral genomes of bread wheat.</title>
        <authorList>
            <consortium name="International Wheat Genome Sequencing Consortium,"/>
            <person name="Marcussen T."/>
            <person name="Sandve S.R."/>
            <person name="Heier L."/>
            <person name="Spannagl M."/>
            <person name="Pfeifer M."/>
            <person name="Jakobsen K.S."/>
            <person name="Wulff B.B."/>
            <person name="Steuernagel B."/>
            <person name="Mayer K.F."/>
            <person name="Olsen O.A."/>
        </authorList>
    </citation>
    <scope>NUCLEOTIDE SEQUENCE [LARGE SCALE GENOMIC DNA]</scope>
    <source>
        <strain evidence="3">cv. AL8/78</strain>
    </source>
</reference>
<keyword evidence="1" id="KW-0732">Signal</keyword>
<reference evidence="3" key="2">
    <citation type="journal article" date="2017" name="Nat. Plants">
        <title>The Aegilops tauschii genome reveals multiple impacts of transposons.</title>
        <authorList>
            <person name="Zhao G."/>
            <person name="Zou C."/>
            <person name="Li K."/>
            <person name="Wang K."/>
            <person name="Li T."/>
            <person name="Gao L."/>
            <person name="Zhang X."/>
            <person name="Wang H."/>
            <person name="Yang Z."/>
            <person name="Liu X."/>
            <person name="Jiang W."/>
            <person name="Mao L."/>
            <person name="Kong X."/>
            <person name="Jiao Y."/>
            <person name="Jia J."/>
        </authorList>
    </citation>
    <scope>NUCLEOTIDE SEQUENCE [LARGE SCALE GENOMIC DNA]</scope>
    <source>
        <strain evidence="3">cv. AL8/78</strain>
    </source>
</reference>
<feature type="signal peptide" evidence="1">
    <location>
        <begin position="1"/>
        <end position="24"/>
    </location>
</feature>
<evidence type="ECO:0000313" key="3">
    <source>
        <dbReference type="Proteomes" id="UP000015105"/>
    </source>
</evidence>
<proteinExistence type="predicted"/>
<dbReference type="EnsemblPlants" id="AET2Gv20220100.3">
    <property type="protein sequence ID" value="AET2Gv20220100.3"/>
    <property type="gene ID" value="AET2Gv20220100"/>
</dbReference>
<name>A0A453APR5_AEGTS</name>
<dbReference type="Gramene" id="AET2Gv20220100.3">
    <property type="protein sequence ID" value="AET2Gv20220100.3"/>
    <property type="gene ID" value="AET2Gv20220100"/>
</dbReference>
<reference evidence="2" key="3">
    <citation type="journal article" date="2017" name="Nature">
        <title>Genome sequence of the progenitor of the wheat D genome Aegilops tauschii.</title>
        <authorList>
            <person name="Luo M.C."/>
            <person name="Gu Y.Q."/>
            <person name="Puiu D."/>
            <person name="Wang H."/>
            <person name="Twardziok S.O."/>
            <person name="Deal K.R."/>
            <person name="Huo N."/>
            <person name="Zhu T."/>
            <person name="Wang L."/>
            <person name="Wang Y."/>
            <person name="McGuire P.E."/>
            <person name="Liu S."/>
            <person name="Long H."/>
            <person name="Ramasamy R.K."/>
            <person name="Rodriguez J.C."/>
            <person name="Van S.L."/>
            <person name="Yuan L."/>
            <person name="Wang Z."/>
            <person name="Xia Z."/>
            <person name="Xiao L."/>
            <person name="Anderson O.D."/>
            <person name="Ouyang S."/>
            <person name="Liang Y."/>
            <person name="Zimin A.V."/>
            <person name="Pertea G."/>
            <person name="Qi P."/>
            <person name="Bennetzen J.L."/>
            <person name="Dai X."/>
            <person name="Dawson M.W."/>
            <person name="Muller H.G."/>
            <person name="Kugler K."/>
            <person name="Rivarola-Duarte L."/>
            <person name="Spannagl M."/>
            <person name="Mayer K.F.X."/>
            <person name="Lu F.H."/>
            <person name="Bevan M.W."/>
            <person name="Leroy P."/>
            <person name="Li P."/>
            <person name="You F.M."/>
            <person name="Sun Q."/>
            <person name="Liu Z."/>
            <person name="Lyons E."/>
            <person name="Wicker T."/>
            <person name="Salzberg S.L."/>
            <person name="Devos K.M."/>
            <person name="Dvorak J."/>
        </authorList>
    </citation>
    <scope>NUCLEOTIDE SEQUENCE [LARGE SCALE GENOMIC DNA]</scope>
    <source>
        <strain evidence="2">cv. AL8/78</strain>
    </source>
</reference>
<sequence>GGGTCIYAVLTFLLALGGADLCAGGDCWGSELWINRLLASEVVLLCITDKVAVQSLATQILPVAL</sequence>
<evidence type="ECO:0000313" key="2">
    <source>
        <dbReference type="EnsemblPlants" id="AET2Gv20220100.3"/>
    </source>
</evidence>
<keyword evidence="3" id="KW-1185">Reference proteome</keyword>
<reference evidence="2" key="5">
    <citation type="journal article" date="2021" name="G3 (Bethesda)">
        <title>Aegilops tauschii genome assembly Aet v5.0 features greater sequence contiguity and improved annotation.</title>
        <authorList>
            <person name="Wang L."/>
            <person name="Zhu T."/>
            <person name="Rodriguez J.C."/>
            <person name="Deal K.R."/>
            <person name="Dubcovsky J."/>
            <person name="McGuire P.E."/>
            <person name="Lux T."/>
            <person name="Spannagl M."/>
            <person name="Mayer K.F.X."/>
            <person name="Baldrich P."/>
            <person name="Meyers B.C."/>
            <person name="Huo N."/>
            <person name="Gu Y.Q."/>
            <person name="Zhou H."/>
            <person name="Devos K.M."/>
            <person name="Bennetzen J.L."/>
            <person name="Unver T."/>
            <person name="Budak H."/>
            <person name="Gulick P.J."/>
            <person name="Galiba G."/>
            <person name="Kalapos B."/>
            <person name="Nelson D.R."/>
            <person name="Li P."/>
            <person name="You F.M."/>
            <person name="Luo M.C."/>
            <person name="Dvorak J."/>
        </authorList>
    </citation>
    <scope>NUCLEOTIDE SEQUENCE [LARGE SCALE GENOMIC DNA]</scope>
    <source>
        <strain evidence="2">cv. AL8/78</strain>
    </source>
</reference>
<evidence type="ECO:0000256" key="1">
    <source>
        <dbReference type="SAM" id="SignalP"/>
    </source>
</evidence>
<accession>A0A453APR5</accession>
<organism evidence="2 3">
    <name type="scientific">Aegilops tauschii subsp. strangulata</name>
    <name type="common">Goatgrass</name>
    <dbReference type="NCBI Taxonomy" id="200361"/>
    <lineage>
        <taxon>Eukaryota</taxon>
        <taxon>Viridiplantae</taxon>
        <taxon>Streptophyta</taxon>
        <taxon>Embryophyta</taxon>
        <taxon>Tracheophyta</taxon>
        <taxon>Spermatophyta</taxon>
        <taxon>Magnoliopsida</taxon>
        <taxon>Liliopsida</taxon>
        <taxon>Poales</taxon>
        <taxon>Poaceae</taxon>
        <taxon>BOP clade</taxon>
        <taxon>Pooideae</taxon>
        <taxon>Triticodae</taxon>
        <taxon>Triticeae</taxon>
        <taxon>Triticinae</taxon>
        <taxon>Aegilops</taxon>
    </lineage>
</organism>
<protein>
    <submittedName>
        <fullName evidence="2">Uncharacterized protein</fullName>
    </submittedName>
</protein>